<keyword evidence="2" id="KW-0560">Oxidoreductase</keyword>
<accession>A0A1D4I7H2</accession>
<dbReference type="RefSeq" id="WP_069994203.1">
    <property type="nucleotide sequence ID" value="NZ_FMPG01000001.1"/>
</dbReference>
<reference evidence="1 3" key="2">
    <citation type="submission" date="2016-09" db="EMBL/GenBank/DDBJ databases">
        <authorList>
            <consortium name="Pathogen Informatics"/>
            <person name="Sun Q."/>
            <person name="Inoue M."/>
        </authorList>
    </citation>
    <scope>NUCLEOTIDE SEQUENCE [LARGE SCALE GENOMIC DNA]</scope>
    <source>
        <strain evidence="1 3">82C</strain>
    </source>
</reference>
<reference evidence="2 4" key="1">
    <citation type="submission" date="2016-09" db="EMBL/GenBank/DDBJ databases">
        <authorList>
            <consortium name="Pathogen Informatics"/>
        </authorList>
    </citation>
    <scope>NUCLEOTIDE SEQUENCE [LARGE SCALE GENOMIC DNA]</scope>
    <source>
        <strain evidence="2 4">82B</strain>
    </source>
</reference>
<sequence>MLKYGTILQVDFPLEGPFGNEMAQQFEDLAKSINDEPGFLWKIWTENESEKVAGGVYAFDNYDNAQQYLTMHRARLKSMGVTDMHARIFDVNETLTDINHGRLQ</sequence>
<proteinExistence type="predicted"/>
<evidence type="ECO:0000313" key="3">
    <source>
        <dbReference type="Proteomes" id="UP000095412"/>
    </source>
</evidence>
<dbReference type="GO" id="GO:0004497">
    <property type="term" value="F:monooxygenase activity"/>
    <property type="evidence" value="ECO:0007669"/>
    <property type="project" value="UniProtKB-KW"/>
</dbReference>
<dbReference type="Proteomes" id="UP000095412">
    <property type="component" value="Unassembled WGS sequence"/>
</dbReference>
<evidence type="ECO:0000313" key="4">
    <source>
        <dbReference type="Proteomes" id="UP000095768"/>
    </source>
</evidence>
<dbReference type="EMBL" id="FMPI01000001">
    <property type="protein sequence ID" value="SCS20218.1"/>
    <property type="molecule type" value="Genomic_DNA"/>
</dbReference>
<dbReference type="Pfam" id="PF08803">
    <property type="entry name" value="ydhR"/>
    <property type="match status" value="1"/>
</dbReference>
<dbReference type="EC" id="1.-.-.-" evidence="1 2"/>
<dbReference type="EMBL" id="FMPG01000001">
    <property type="protein sequence ID" value="SCS45393.1"/>
    <property type="molecule type" value="Genomic_DNA"/>
</dbReference>
<dbReference type="Gene3D" id="3.30.70.100">
    <property type="match status" value="1"/>
</dbReference>
<evidence type="ECO:0000313" key="2">
    <source>
        <dbReference type="EMBL" id="SCS45393.1"/>
    </source>
</evidence>
<dbReference type="NCBIfam" id="NF008333">
    <property type="entry name" value="PRK11118.1"/>
    <property type="match status" value="1"/>
</dbReference>
<protein>
    <submittedName>
        <fullName evidence="1 2">Monooxygenase ydhR</fullName>
        <ecNumber evidence="1 2">1.-.-.-</ecNumber>
    </submittedName>
</protein>
<dbReference type="PANTHER" id="PTHR39169:SF1">
    <property type="entry name" value="MONOOXYGENASE YDHR-RELATED"/>
    <property type="match status" value="1"/>
</dbReference>
<dbReference type="OrthoDB" id="1440627at2"/>
<dbReference type="SUPFAM" id="SSF54909">
    <property type="entry name" value="Dimeric alpha+beta barrel"/>
    <property type="match status" value="1"/>
</dbReference>
<gene>
    <name evidence="2" type="primary">ydhR</name>
    <name evidence="2" type="ORF">SAMEA2297795_00577</name>
    <name evidence="1" type="ORF">SAMEA2297796_00048</name>
</gene>
<dbReference type="InterPro" id="IPR011008">
    <property type="entry name" value="Dimeric_a/b-barrel"/>
</dbReference>
<dbReference type="Proteomes" id="UP000095768">
    <property type="component" value="Unassembled WGS sequence"/>
</dbReference>
<keyword evidence="2" id="KW-0503">Monooxygenase</keyword>
<organism evidence="2 4">
    <name type="scientific">Staphylococcus caeli</name>
    <dbReference type="NCBI Taxonomy" id="2201815"/>
    <lineage>
        <taxon>Bacteria</taxon>
        <taxon>Bacillati</taxon>
        <taxon>Bacillota</taxon>
        <taxon>Bacilli</taxon>
        <taxon>Bacillales</taxon>
        <taxon>Staphylococcaceae</taxon>
        <taxon>Staphylococcus</taxon>
    </lineage>
</organism>
<dbReference type="AlphaFoldDB" id="A0A1D4I7H2"/>
<evidence type="ECO:0000313" key="1">
    <source>
        <dbReference type="EMBL" id="SCS20218.1"/>
    </source>
</evidence>
<keyword evidence="3" id="KW-1185">Reference proteome</keyword>
<dbReference type="PANTHER" id="PTHR39169">
    <property type="match status" value="1"/>
</dbReference>
<name>A0A1D4I7H2_9STAP</name>
<dbReference type="InterPro" id="IPR014910">
    <property type="entry name" value="YdhR"/>
</dbReference>